<dbReference type="InterPro" id="IPR041249">
    <property type="entry name" value="HEPN_DZIP3"/>
</dbReference>
<dbReference type="SUPFAM" id="SSF52540">
    <property type="entry name" value="P-loop containing nucleoside triphosphate hydrolases"/>
    <property type="match status" value="2"/>
</dbReference>
<comment type="caution">
    <text evidence="3">The sequence shown here is derived from an EMBL/GenBank/DDBJ whole genome shotgun (WGS) entry which is preliminary data.</text>
</comment>
<evidence type="ECO:0000259" key="2">
    <source>
        <dbReference type="SMART" id="SM00382"/>
    </source>
</evidence>
<name>A0A2B4RDT3_STYPI</name>
<dbReference type="SMART" id="SM00382">
    <property type="entry name" value="AAA"/>
    <property type="match status" value="2"/>
</dbReference>
<dbReference type="InterPro" id="IPR042197">
    <property type="entry name" value="Apaf_helical"/>
</dbReference>
<dbReference type="Pfam" id="PF00004">
    <property type="entry name" value="AAA"/>
    <property type="match status" value="1"/>
</dbReference>
<evidence type="ECO:0000256" key="1">
    <source>
        <dbReference type="SAM" id="Coils"/>
    </source>
</evidence>
<dbReference type="Proteomes" id="UP000225706">
    <property type="component" value="Unassembled WGS sequence"/>
</dbReference>
<feature type="domain" description="AAA+ ATPase" evidence="2">
    <location>
        <begin position="1132"/>
        <end position="1284"/>
    </location>
</feature>
<evidence type="ECO:0000313" key="4">
    <source>
        <dbReference type="Proteomes" id="UP000225706"/>
    </source>
</evidence>
<gene>
    <name evidence="3" type="primary">DZIP3</name>
    <name evidence="3" type="ORF">AWC38_SpisGene21431</name>
</gene>
<feature type="coiled-coil region" evidence="1">
    <location>
        <begin position="1069"/>
        <end position="1096"/>
    </location>
</feature>
<evidence type="ECO:0000313" key="3">
    <source>
        <dbReference type="EMBL" id="PFX14412.1"/>
    </source>
</evidence>
<organism evidence="3 4">
    <name type="scientific">Stylophora pistillata</name>
    <name type="common">Smooth cauliflower coral</name>
    <dbReference type="NCBI Taxonomy" id="50429"/>
    <lineage>
        <taxon>Eukaryota</taxon>
        <taxon>Metazoa</taxon>
        <taxon>Cnidaria</taxon>
        <taxon>Anthozoa</taxon>
        <taxon>Hexacorallia</taxon>
        <taxon>Scleractinia</taxon>
        <taxon>Astrocoeniina</taxon>
        <taxon>Pocilloporidae</taxon>
        <taxon>Stylophora</taxon>
    </lineage>
</organism>
<dbReference type="Gene3D" id="3.40.50.300">
    <property type="entry name" value="P-loop containing nucleotide triphosphate hydrolases"/>
    <property type="match status" value="2"/>
</dbReference>
<proteinExistence type="predicted"/>
<dbReference type="Pfam" id="PF13424">
    <property type="entry name" value="TPR_12"/>
    <property type="match status" value="2"/>
</dbReference>
<dbReference type="InterPro" id="IPR019734">
    <property type="entry name" value="TPR_rpt"/>
</dbReference>
<accession>A0A2B4RDT3</accession>
<dbReference type="InterPro" id="IPR049945">
    <property type="entry name" value="AAA_22"/>
</dbReference>
<dbReference type="SUPFAM" id="SSF48452">
    <property type="entry name" value="TPR-like"/>
    <property type="match status" value="2"/>
</dbReference>
<dbReference type="PRINTS" id="PR00364">
    <property type="entry name" value="DISEASERSIST"/>
</dbReference>
<dbReference type="InterPro" id="IPR027417">
    <property type="entry name" value="P-loop_NTPase"/>
</dbReference>
<dbReference type="InterPro" id="IPR003959">
    <property type="entry name" value="ATPase_AAA_core"/>
</dbReference>
<sequence length="1580" mass="179511">MASAASSPVSSGSSVYDVSEEKTNGTKLLRLVVHVGTHVLRSLLLSVYQPDKLQVVLNNNKAKLQKLRRKGVIFKKQWEMLFPTSGDPPDSEKFDITLIHLLLREICHLAAPSTGWHIMPADDDSSPEANITRIKCFRNELLHVVSTGIPNNEFEIKWSKISSAIESLEISIQRNKIQTLKTNPIDHETQQYLEEQVKQWKLMEGQDSSNVMSDIYSCLPDKLPEELMFGRSQEIQKVKEIIQNEIVPVALITGGPGFGKTTVATAVAHQLVKTENGRIVLFCSLSSKKILNEVATEMIHSCGAVQTQVPENPVQWLKDWSKRIQTQVTFVLDNADDILDSNVRTSFLNLLVSLRMLSAQNVTCVITTRKTFKDPKMQTSEVRLNPLSTEEAKSILVSRVYDQNVRKRLCKMDEIVELCGCVPLALCVVGSLLLDYSEEKLIKNLQDQPLKVLEDDQMSVEKAIKTSFDLLTSDEQRALVLMSVFPGSFDSDAAEVIVEACASSETLPISILRSLKNRSLVEQPSSQRYQLHSLIKAFAKSVDLSALSLAKGEKVACAHYMSRLAENADCYWGKDTCKTSLDSFNEDRHNFEYFLQAFAQWRGSEGYVAMNSCEAFFVNLHQKCLYLEMCLLPRFYTQFLQKLLAANTTEINPVHKVELLCLLGHEMRKVGEGEKYKNSMEEAHKLYSENKTEFDKYALSEVIYLNSHARYLSEQNTYARNLSERSTPTAPKEVYDDALRICEQKLRNHPERAATLLFAGRHDKRLKNFKEAEEKLNEALKLLKECLGEHLMTAQCLKDIADLKFKEDNGSFAVDYYKQSLEMMEHLGMDGHKETILTLKNFGSRQSNNGNYVEAKALFERAERVAERELEKDHAWKVKVKTEQAIVFYEEKREDQMEEAMKSGLEMWYRLGKTVQDLNNKPRHFFRKSASPFKPSGSTLQHVLNKNRPKLEELKRKRVIFDTQWEKLFPSSGKPPDSKEFDMTLLHLLLREMFHLKAPSNGWHKMPADTDATPEANMVRIKCYKNELCHSVSTGFPNDEFEGKWNKISSSLEVLEVAAYRKKLQSLKSATIDHDARLLEEELEQWRREKELEKSGKVSELSSCLPDDIPEEHIIGRGDQIKDIKDKVQSGTVPVIQITGGPGFGKTTVAKRVACELAKPQNQRTVLFCSLLTKTTFNEATMEMINSCNKVVNMQVPENPGQWLRNWSKQIQNQVTFVLDNADGVIESEDRESFLNFLRDVRMFSGKNVTFVITTRRIFQNPDLQSKEVRLQPLSNEQARNLLLAQVQTVQKLSKAERIVELCGCVPLALCIVGSLLSDYTEETLIKNLEKEPLAVLEDDQVSVEKAIKTSFDLLTEAGQEAFVLMSTFQGSTSLGDLHPETAATLLLSGTIAKRRKQRDTATRQLTKALDLFQRCLGKHFMTAEALKALADLRLFLGGETEEEDNLKICLELYEAAIEIIDDLVEGGSKESILTLKNCATCHEKRGNLNEAMSLFKKAERVAERELEENHEWKVSIKTTWAILHAEMGDTDNAKQMMLEGLSMAKKLNLSMEKMRNKGPIRSFINRYPKEFPEIEFPSQ</sequence>
<dbReference type="InterPro" id="IPR003593">
    <property type="entry name" value="AAA+_ATPase"/>
</dbReference>
<protein>
    <submittedName>
        <fullName evidence="3">E3 ubiquitin-protein ligase DZIP3</fullName>
    </submittedName>
</protein>
<reference evidence="4" key="1">
    <citation type="journal article" date="2017" name="bioRxiv">
        <title>Comparative analysis of the genomes of Stylophora pistillata and Acropora digitifera provides evidence for extensive differences between species of corals.</title>
        <authorList>
            <person name="Voolstra C.R."/>
            <person name="Li Y."/>
            <person name="Liew Y.J."/>
            <person name="Baumgarten S."/>
            <person name="Zoccola D."/>
            <person name="Flot J.-F."/>
            <person name="Tambutte S."/>
            <person name="Allemand D."/>
            <person name="Aranda M."/>
        </authorList>
    </citation>
    <scope>NUCLEOTIDE SEQUENCE [LARGE SCALE GENOMIC DNA]</scope>
</reference>
<dbReference type="InterPro" id="IPR011990">
    <property type="entry name" value="TPR-like_helical_dom_sf"/>
</dbReference>
<feature type="domain" description="AAA+ ATPase" evidence="2">
    <location>
        <begin position="246"/>
        <end position="389"/>
    </location>
</feature>
<dbReference type="Gene3D" id="1.25.40.10">
    <property type="entry name" value="Tetratricopeptide repeat domain"/>
    <property type="match status" value="2"/>
</dbReference>
<dbReference type="PANTHER" id="PTHR47691">
    <property type="entry name" value="REGULATOR-RELATED"/>
    <property type="match status" value="1"/>
</dbReference>
<dbReference type="EMBL" id="LSMT01000784">
    <property type="protein sequence ID" value="PFX14412.1"/>
    <property type="molecule type" value="Genomic_DNA"/>
</dbReference>
<dbReference type="SMART" id="SM00028">
    <property type="entry name" value="TPR"/>
    <property type="match status" value="6"/>
</dbReference>
<dbReference type="PANTHER" id="PTHR47691:SF3">
    <property type="entry name" value="HTH-TYPE TRANSCRIPTIONAL REGULATOR RV0890C-RELATED"/>
    <property type="match status" value="1"/>
</dbReference>
<dbReference type="Pfam" id="PF13401">
    <property type="entry name" value="AAA_22"/>
    <property type="match status" value="1"/>
</dbReference>
<keyword evidence="1" id="KW-0175">Coiled coil</keyword>
<keyword evidence="4" id="KW-1185">Reference proteome</keyword>
<dbReference type="Pfam" id="PF18738">
    <property type="entry name" value="HEPN_DZIP3"/>
    <property type="match status" value="2"/>
</dbReference>
<dbReference type="GO" id="GO:0043531">
    <property type="term" value="F:ADP binding"/>
    <property type="evidence" value="ECO:0007669"/>
    <property type="project" value="InterPro"/>
</dbReference>
<dbReference type="OrthoDB" id="6083162at2759"/>
<dbReference type="Gene3D" id="1.10.8.430">
    <property type="entry name" value="Helical domain of apoptotic protease-activating factors"/>
    <property type="match status" value="2"/>
</dbReference>